<feature type="coiled-coil region" evidence="1">
    <location>
        <begin position="42"/>
        <end position="83"/>
    </location>
</feature>
<evidence type="ECO:0000313" key="4">
    <source>
        <dbReference type="Proteomes" id="UP001228139"/>
    </source>
</evidence>
<keyword evidence="1" id="KW-0175">Coiled coil</keyword>
<protein>
    <submittedName>
        <fullName evidence="3">PilN domain-containing protein</fullName>
    </submittedName>
</protein>
<name>A0AA50DJT7_9GAMM</name>
<dbReference type="PANTHER" id="PTHR40278">
    <property type="entry name" value="DNA UTILIZATION PROTEIN HOFN"/>
    <property type="match status" value="1"/>
</dbReference>
<dbReference type="InterPro" id="IPR052534">
    <property type="entry name" value="Extracell_DNA_Util/SecSys_Comp"/>
</dbReference>
<keyword evidence="4" id="KW-1185">Reference proteome</keyword>
<sequence>MVWVNLLPWRAERLKSQWQRWLLVMGVLMLMLLTASVPLWGQQALNQQNIKLIEQVHQAQQNVRQQLKQLTLLEAEREALRHSTANQLRRREALKQWALFIRNLTTAMPDTLWLTGLTKSQQSLTVSGVCQGVSDLAAFRQRLQEMALIAQVKMGTLSRSKEGQMLFHLLASLSRENRADE</sequence>
<feature type="transmembrane region" description="Helical" evidence="2">
    <location>
        <begin position="21"/>
        <end position="41"/>
    </location>
</feature>
<dbReference type="Pfam" id="PF05137">
    <property type="entry name" value="PilN"/>
    <property type="match status" value="1"/>
</dbReference>
<accession>A0AA50DJT7</accession>
<proteinExistence type="predicted"/>
<dbReference type="KEGG" id="epi:Q3V30_01760"/>
<dbReference type="InterPro" id="IPR007813">
    <property type="entry name" value="PilN"/>
</dbReference>
<dbReference type="Proteomes" id="UP001228139">
    <property type="component" value="Chromosome"/>
</dbReference>
<gene>
    <name evidence="3" type="ORF">Q3V30_01760</name>
</gene>
<keyword evidence="2" id="KW-0472">Membrane</keyword>
<evidence type="ECO:0000256" key="2">
    <source>
        <dbReference type="SAM" id="Phobius"/>
    </source>
</evidence>
<keyword evidence="2" id="KW-1133">Transmembrane helix</keyword>
<evidence type="ECO:0000256" key="1">
    <source>
        <dbReference type="SAM" id="Coils"/>
    </source>
</evidence>
<dbReference type="AlphaFoldDB" id="A0AA50DJT7"/>
<dbReference type="PANTHER" id="PTHR40278:SF1">
    <property type="entry name" value="DNA UTILIZATION PROTEIN HOFN"/>
    <property type="match status" value="1"/>
</dbReference>
<keyword evidence="2" id="KW-0812">Transmembrane</keyword>
<evidence type="ECO:0000313" key="3">
    <source>
        <dbReference type="EMBL" id="WLS79271.1"/>
    </source>
</evidence>
<dbReference type="RefSeq" id="WP_306209894.1">
    <property type="nucleotide sequence ID" value="NZ_CP132353.1"/>
</dbReference>
<reference evidence="3 4" key="1">
    <citation type="submission" date="2023-07" db="EMBL/GenBank/DDBJ databases">
        <title>Pathogenic bacteria of pear tree diseases.</title>
        <authorList>
            <person name="Zhang Z."/>
            <person name="He L."/>
            <person name="Huang R."/>
        </authorList>
    </citation>
    <scope>NUCLEOTIDE SEQUENCE [LARGE SCALE GENOMIC DNA]</scope>
    <source>
        <strain evidence="3 4">DE2</strain>
    </source>
</reference>
<dbReference type="EMBL" id="CP132353">
    <property type="protein sequence ID" value="WLS79271.1"/>
    <property type="molecule type" value="Genomic_DNA"/>
</dbReference>
<organism evidence="3 4">
    <name type="scientific">Erwinia pyri</name>
    <dbReference type="NCBI Taxonomy" id="3062598"/>
    <lineage>
        <taxon>Bacteria</taxon>
        <taxon>Pseudomonadati</taxon>
        <taxon>Pseudomonadota</taxon>
        <taxon>Gammaproteobacteria</taxon>
        <taxon>Enterobacterales</taxon>
        <taxon>Erwiniaceae</taxon>
        <taxon>Erwinia</taxon>
    </lineage>
</organism>